<dbReference type="KEGG" id="mel:Metbo_1622"/>
<evidence type="ECO:0000256" key="1">
    <source>
        <dbReference type="ARBA" id="ARBA00000085"/>
    </source>
</evidence>
<feature type="domain" description="PAS" evidence="9">
    <location>
        <begin position="129"/>
        <end position="175"/>
    </location>
</feature>
<dbReference type="STRING" id="877455.Metbo_1622"/>
<feature type="domain" description="PAS" evidence="9">
    <location>
        <begin position="589"/>
        <end position="632"/>
    </location>
</feature>
<dbReference type="InterPro" id="IPR000014">
    <property type="entry name" value="PAS"/>
</dbReference>
<name>F0T998_METLA</name>
<dbReference type="SUPFAM" id="SSF55785">
    <property type="entry name" value="PYP-like sensor domain (PAS domain)"/>
    <property type="match status" value="5"/>
</dbReference>
<dbReference type="PRINTS" id="PR00344">
    <property type="entry name" value="BCTRLSENSOR"/>
</dbReference>
<dbReference type="SUPFAM" id="SSF55874">
    <property type="entry name" value="ATPase domain of HSP90 chaperone/DNA topoisomerase II/histidine kinase"/>
    <property type="match status" value="1"/>
</dbReference>
<dbReference type="RefSeq" id="WP_013645200.1">
    <property type="nucleotide sequence ID" value="NC_015216.1"/>
</dbReference>
<evidence type="ECO:0000259" key="9">
    <source>
        <dbReference type="PROSITE" id="PS50112"/>
    </source>
</evidence>
<dbReference type="PANTHER" id="PTHR43304">
    <property type="entry name" value="PHYTOCHROME-LIKE PROTEIN CPH1"/>
    <property type="match status" value="1"/>
</dbReference>
<dbReference type="Gene3D" id="3.30.450.40">
    <property type="match status" value="2"/>
</dbReference>
<dbReference type="eggNOG" id="arCOG02352">
    <property type="taxonomic scope" value="Archaea"/>
</dbReference>
<evidence type="ECO:0000259" key="8">
    <source>
        <dbReference type="PROSITE" id="PS50109"/>
    </source>
</evidence>
<dbReference type="CDD" id="cd00082">
    <property type="entry name" value="HisKA"/>
    <property type="match status" value="1"/>
</dbReference>
<dbReference type="PROSITE" id="PS50112">
    <property type="entry name" value="PAS"/>
    <property type="match status" value="4"/>
</dbReference>
<organism evidence="11 12">
    <name type="scientific">Methanobacterium lacus (strain AL-21)</name>
    <dbReference type="NCBI Taxonomy" id="877455"/>
    <lineage>
        <taxon>Archaea</taxon>
        <taxon>Methanobacteriati</taxon>
        <taxon>Methanobacteriota</taxon>
        <taxon>Methanomada group</taxon>
        <taxon>Methanobacteria</taxon>
        <taxon>Methanobacteriales</taxon>
        <taxon>Methanobacteriaceae</taxon>
        <taxon>Methanobacterium</taxon>
    </lineage>
</organism>
<evidence type="ECO:0000256" key="6">
    <source>
        <dbReference type="SAM" id="Coils"/>
    </source>
</evidence>
<dbReference type="Gene3D" id="3.30.565.10">
    <property type="entry name" value="Histidine kinase-like ATPase, C-terminal domain"/>
    <property type="match status" value="1"/>
</dbReference>
<dbReference type="CDD" id="cd00130">
    <property type="entry name" value="PAS"/>
    <property type="match status" value="3"/>
</dbReference>
<feature type="domain" description="PAS" evidence="9">
    <location>
        <begin position="483"/>
        <end position="517"/>
    </location>
</feature>
<dbReference type="InterPro" id="IPR052162">
    <property type="entry name" value="Sensor_kinase/Photoreceptor"/>
</dbReference>
<keyword evidence="6" id="KW-0175">Coiled coil</keyword>
<dbReference type="GeneID" id="25394737"/>
<dbReference type="SMART" id="SM00091">
    <property type="entry name" value="PAS"/>
    <property type="match status" value="5"/>
</dbReference>
<dbReference type="Pfam" id="PF00512">
    <property type="entry name" value="HisKA"/>
    <property type="match status" value="1"/>
</dbReference>
<dbReference type="Pfam" id="PF08447">
    <property type="entry name" value="PAS_3"/>
    <property type="match status" value="1"/>
</dbReference>
<evidence type="ECO:0000256" key="7">
    <source>
        <dbReference type="SAM" id="MobiDB-lite"/>
    </source>
</evidence>
<dbReference type="InterPro" id="IPR013767">
    <property type="entry name" value="PAS_fold"/>
</dbReference>
<dbReference type="InterPro" id="IPR001610">
    <property type="entry name" value="PAC"/>
</dbReference>
<feature type="domain" description="PAS" evidence="9">
    <location>
        <begin position="17"/>
        <end position="52"/>
    </location>
</feature>
<dbReference type="InterPro" id="IPR003594">
    <property type="entry name" value="HATPase_dom"/>
</dbReference>
<dbReference type="SMART" id="SM00388">
    <property type="entry name" value="HisKA"/>
    <property type="match status" value="1"/>
</dbReference>
<evidence type="ECO:0000256" key="4">
    <source>
        <dbReference type="ARBA" id="ARBA00022679"/>
    </source>
</evidence>
<keyword evidence="3" id="KW-0597">Phosphoprotein</keyword>
<dbReference type="EMBL" id="CP002551">
    <property type="protein sequence ID" value="ADZ09849.1"/>
    <property type="molecule type" value="Genomic_DNA"/>
</dbReference>
<dbReference type="Pfam" id="PF13185">
    <property type="entry name" value="GAF_2"/>
    <property type="match status" value="2"/>
</dbReference>
<feature type="compositionally biased region" description="Polar residues" evidence="7">
    <location>
        <begin position="934"/>
        <end position="943"/>
    </location>
</feature>
<dbReference type="eggNOG" id="arCOG07605">
    <property type="taxonomic scope" value="Archaea"/>
</dbReference>
<accession>F0T998</accession>
<dbReference type="InterPro" id="IPR035965">
    <property type="entry name" value="PAS-like_dom_sf"/>
</dbReference>
<dbReference type="EC" id="2.7.13.3" evidence="2"/>
<evidence type="ECO:0000256" key="5">
    <source>
        <dbReference type="ARBA" id="ARBA00022777"/>
    </source>
</evidence>
<dbReference type="GO" id="GO:0006355">
    <property type="term" value="P:regulation of DNA-templated transcription"/>
    <property type="evidence" value="ECO:0007669"/>
    <property type="project" value="InterPro"/>
</dbReference>
<dbReference type="InterPro" id="IPR004358">
    <property type="entry name" value="Sig_transdc_His_kin-like_C"/>
</dbReference>
<evidence type="ECO:0000256" key="3">
    <source>
        <dbReference type="ARBA" id="ARBA00022553"/>
    </source>
</evidence>
<dbReference type="SMART" id="SM00387">
    <property type="entry name" value="HATPase_c"/>
    <property type="match status" value="1"/>
</dbReference>
<dbReference type="HOGENOM" id="CLU_266158_0_0_2"/>
<dbReference type="FunFam" id="3.30.565.10:FF:000006">
    <property type="entry name" value="Sensor histidine kinase WalK"/>
    <property type="match status" value="1"/>
</dbReference>
<feature type="region of interest" description="Disordered" evidence="7">
    <location>
        <begin position="934"/>
        <end position="954"/>
    </location>
</feature>
<dbReference type="eggNOG" id="arCOG02278">
    <property type="taxonomic scope" value="Archaea"/>
</dbReference>
<gene>
    <name evidence="11" type="ordered locus">Metbo_1622</name>
</gene>
<dbReference type="OrthoDB" id="141807at2157"/>
<dbReference type="GO" id="GO:0000155">
    <property type="term" value="F:phosphorelay sensor kinase activity"/>
    <property type="evidence" value="ECO:0007669"/>
    <property type="project" value="InterPro"/>
</dbReference>
<dbReference type="SMART" id="SM00086">
    <property type="entry name" value="PAC"/>
    <property type="match status" value="4"/>
</dbReference>
<dbReference type="PROSITE" id="PS50109">
    <property type="entry name" value="HIS_KIN"/>
    <property type="match status" value="1"/>
</dbReference>
<dbReference type="Proteomes" id="UP000007490">
    <property type="component" value="Chromosome"/>
</dbReference>
<dbReference type="InterPro" id="IPR036890">
    <property type="entry name" value="HATPase_C_sf"/>
</dbReference>
<dbReference type="InterPro" id="IPR029016">
    <property type="entry name" value="GAF-like_dom_sf"/>
</dbReference>
<dbReference type="InterPro" id="IPR003018">
    <property type="entry name" value="GAF"/>
</dbReference>
<dbReference type="Gene3D" id="1.10.287.130">
    <property type="match status" value="1"/>
</dbReference>
<dbReference type="InterPro" id="IPR003661">
    <property type="entry name" value="HisK_dim/P_dom"/>
</dbReference>
<dbReference type="eggNOG" id="arCOG02356">
    <property type="taxonomic scope" value="Archaea"/>
</dbReference>
<comment type="catalytic activity">
    <reaction evidence="1">
        <text>ATP + protein L-histidine = ADP + protein N-phospho-L-histidine.</text>
        <dbReference type="EC" id="2.7.13.3"/>
    </reaction>
</comment>
<sequence>MAVKTDEDSNLILCKALFKNSLDPILLTKIDGTIFYANPAAEALFGYTKAEICKLGRKGIVDSLDKNLSLLLQQRIDYGKAKGEVTMIKKDGTKFPAEISTSIFSYAGNNDCTFMIVRDISKRKLNEKQIEYHSMLLSSVDYAVVGVDENFKINYWNNGAEDTYGYTESEAIGKTTHKLLRHKKFLYKNMELRPKTTFIIDTFNKKMEKIVAEVNSTKIVDNSGNKGYLIVYHDITDKQQEKEIKKKLREHEHILTDQLQTTNIDLKIMTEKLKATNKELMLQQDYLLNLNQELEEREELSQALNRVNAHINSKHSYDEIMEFILEEGVKSIGAESSVINLLENDKWVVKYSYNFPDSIKGQVKTYGESPTSVYVVNERKAVAFNDAVSDPRVDRESMKADGIASLLVAPILINDAVIGVIAFYRHESQVVFSEAQVDFADKLASSLSYAVENSKLFETIKKSEKKYHSLYSAMNEGVALHELVYNSRGEAVDYVVTDINNSYETLVGLSEEEVIGRKASDIYGIGKPPYLDIYSRVASTGVSEKFKTYYEPLQKHFSISVISPDKNSFATVFEDISSRIEYERKLHKSEEKYRNIINNLQDGFIRVNTESKIVMVSPSAAMMLGYSSSKTMQGVEVKTLFSDSTQLSGIIHLLNRKGEVKNLESTLIKLDGGSFYASLNCQYHLGEHGQKKGIDMFVKDITEQKQTEADLEKSRNNLAEAQRIALIGSWEWEVETDELSWSDELYSIFNLDKKHYTPTMKSFFKYLHPEDREFVSKQFNTIVLDDEKVKFDFKVVLNNVSTRILTALAEVTDHDLAGNAKKIMGIYQDVTEIKLAEQEILTGKSVIEAINNVFQESLTAESEKEVVMKCLEVAEDLTGSEFGFLGEINKKGRLDDRALSPPGWSKCETENATELLKDMEIVSYWGRTIKESRSQLVNDPNSDPDSRGLPDGHPPINNFLGVPLKEGAKTIGMIALANKKGGYTHQDKRNIETLSVAFVEVLLRKKAEVEITNHMKRLAQSNKELEQFAYITSHDLREPLRMITSFLQLLQRRYEDKLDDDANEFIEFAVAGAKRLDNMTNDLLSYSRIASSKRQIKLVNFEEVLKETLQNLKVPIEENKAVITHEPLPTIKGDAKLKIQLFQNIIGNAIKYRSEKTPEIHISAKKENDHYLFSIKDNGIGMSKQHLDKIFTIFQRLHTHEEYEGTGIGLAIAQKIVHQQGGTIWAKSEPGKGSTFYFTIPIKPTN</sequence>
<keyword evidence="12" id="KW-1185">Reference proteome</keyword>
<dbReference type="SUPFAM" id="SSF47384">
    <property type="entry name" value="Homodimeric domain of signal transducing histidine kinase"/>
    <property type="match status" value="1"/>
</dbReference>
<dbReference type="eggNOG" id="arCOG04001">
    <property type="taxonomic scope" value="Archaea"/>
</dbReference>
<feature type="domain" description="Histidine kinase" evidence="8">
    <location>
        <begin position="1031"/>
        <end position="1244"/>
    </location>
</feature>
<dbReference type="Pfam" id="PF13426">
    <property type="entry name" value="PAS_9"/>
    <property type="match status" value="2"/>
</dbReference>
<feature type="domain" description="PAC" evidence="10">
    <location>
        <begin position="81"/>
        <end position="132"/>
    </location>
</feature>
<dbReference type="PROSITE" id="PS50113">
    <property type="entry name" value="PAC"/>
    <property type="match status" value="2"/>
</dbReference>
<dbReference type="eggNOG" id="arCOG06712">
    <property type="taxonomic scope" value="Archaea"/>
</dbReference>
<feature type="domain" description="PAC" evidence="10">
    <location>
        <begin position="661"/>
        <end position="713"/>
    </location>
</feature>
<evidence type="ECO:0000313" key="11">
    <source>
        <dbReference type="EMBL" id="ADZ09849.1"/>
    </source>
</evidence>
<dbReference type="Pfam" id="PF00989">
    <property type="entry name" value="PAS"/>
    <property type="match status" value="2"/>
</dbReference>
<dbReference type="SUPFAM" id="SSF55781">
    <property type="entry name" value="GAF domain-like"/>
    <property type="match status" value="2"/>
</dbReference>
<dbReference type="Gene3D" id="3.30.450.20">
    <property type="entry name" value="PAS domain"/>
    <property type="match status" value="5"/>
</dbReference>
<dbReference type="AlphaFoldDB" id="F0T998"/>
<proteinExistence type="predicted"/>
<evidence type="ECO:0000256" key="2">
    <source>
        <dbReference type="ARBA" id="ARBA00012438"/>
    </source>
</evidence>
<feature type="coiled-coil region" evidence="6">
    <location>
        <begin position="277"/>
        <end position="310"/>
    </location>
</feature>
<dbReference type="InterPro" id="IPR000700">
    <property type="entry name" value="PAS-assoc_C"/>
</dbReference>
<dbReference type="SMART" id="SM00065">
    <property type="entry name" value="GAF"/>
    <property type="match status" value="2"/>
</dbReference>
<dbReference type="InterPro" id="IPR013655">
    <property type="entry name" value="PAS_fold_3"/>
</dbReference>
<dbReference type="InterPro" id="IPR036097">
    <property type="entry name" value="HisK_dim/P_sf"/>
</dbReference>
<evidence type="ECO:0000259" key="10">
    <source>
        <dbReference type="PROSITE" id="PS50113"/>
    </source>
</evidence>
<protein>
    <recommendedName>
        <fullName evidence="2">histidine kinase</fullName>
        <ecNumber evidence="2">2.7.13.3</ecNumber>
    </recommendedName>
</protein>
<dbReference type="NCBIfam" id="TIGR00229">
    <property type="entry name" value="sensory_box"/>
    <property type="match status" value="3"/>
</dbReference>
<reference evidence="12" key="1">
    <citation type="submission" date="2011-02" db="EMBL/GenBank/DDBJ databases">
        <title>Complete sequence of Methanobacterium sp. AL-21.</title>
        <authorList>
            <consortium name="US DOE Joint Genome Institute"/>
            <person name="Lucas S."/>
            <person name="Copeland A."/>
            <person name="Lapidus A."/>
            <person name="Cheng J.-F."/>
            <person name="Goodwin L."/>
            <person name="Pitluck S."/>
            <person name="Chertkov O."/>
            <person name="Detter J.C."/>
            <person name="Han C."/>
            <person name="Tapia R."/>
            <person name="Land M."/>
            <person name="Hauser L."/>
            <person name="Kyrpides N."/>
            <person name="Ivanova N."/>
            <person name="Mikhailova N."/>
            <person name="Pagani I."/>
            <person name="Cadillo-Quiroz H."/>
            <person name="Imachi H."/>
            <person name="Zinder S."/>
            <person name="Liu W."/>
            <person name="Woyke T."/>
        </authorList>
    </citation>
    <scope>NUCLEOTIDE SEQUENCE [LARGE SCALE GENOMIC DNA]</scope>
    <source>
        <strain evidence="12">AL-21</strain>
    </source>
</reference>
<evidence type="ECO:0000313" key="12">
    <source>
        <dbReference type="Proteomes" id="UP000007490"/>
    </source>
</evidence>
<keyword evidence="4" id="KW-0808">Transferase</keyword>
<dbReference type="PANTHER" id="PTHR43304:SF1">
    <property type="entry name" value="PAC DOMAIN-CONTAINING PROTEIN"/>
    <property type="match status" value="1"/>
</dbReference>
<reference evidence="11 12" key="2">
    <citation type="journal article" date="2014" name="Int. J. Syst. Evol. Microbiol.">
        <title>Methanobacterium paludis sp. nov. and a novel strain of Methanobacterium lacus isolated from northern peatlands.</title>
        <authorList>
            <person name="Cadillo-Quiroz H."/>
            <person name="Brauer S.L."/>
            <person name="Goodson N."/>
            <person name="Yavitt J.B."/>
            <person name="Zinder S.H."/>
        </authorList>
    </citation>
    <scope>NUCLEOTIDE SEQUENCE [LARGE SCALE GENOMIC DNA]</scope>
    <source>
        <strain evidence="11 12">AL-21</strain>
    </source>
</reference>
<dbReference type="Pfam" id="PF02518">
    <property type="entry name" value="HATPase_c"/>
    <property type="match status" value="1"/>
</dbReference>
<keyword evidence="5 11" id="KW-0418">Kinase</keyword>
<dbReference type="InterPro" id="IPR005467">
    <property type="entry name" value="His_kinase_dom"/>
</dbReference>